<accession>A0A1I7XHD3</accession>
<dbReference type="InterPro" id="IPR002618">
    <property type="entry name" value="UDPGP_fam"/>
</dbReference>
<evidence type="ECO:0000256" key="2">
    <source>
        <dbReference type="ARBA" id="ARBA00010401"/>
    </source>
</evidence>
<evidence type="ECO:0000313" key="7">
    <source>
        <dbReference type="Proteomes" id="UP000095283"/>
    </source>
</evidence>
<dbReference type="SUPFAM" id="SSF53448">
    <property type="entry name" value="Nucleotide-diphospho-sugar transferases"/>
    <property type="match status" value="1"/>
</dbReference>
<dbReference type="InterPro" id="IPR039741">
    <property type="entry name" value="UDP-sugar_pyrophosphorylase"/>
</dbReference>
<dbReference type="AlphaFoldDB" id="A0A1I7XHD3"/>
<comment type="pathway">
    <text evidence="1">Nucleotide-sugar biosynthesis; UDP-N-acetyl-alpha-D-glucosamine biosynthesis; UDP-N-acetyl-alpha-D-glucosamine from N-acetyl-alpha-D-glucosamine 1-phosphate: step 1/1.</text>
</comment>
<dbReference type="Gene3D" id="3.90.550.10">
    <property type="entry name" value="Spore Coat Polysaccharide Biosynthesis Protein SpsA, Chain A"/>
    <property type="match status" value="1"/>
</dbReference>
<name>A0A1I7XHD3_HETBA</name>
<reference evidence="8" key="1">
    <citation type="submission" date="2016-11" db="UniProtKB">
        <authorList>
            <consortium name="WormBaseParasite"/>
        </authorList>
    </citation>
    <scope>IDENTIFICATION</scope>
</reference>
<dbReference type="PANTHER" id="PTHR11952">
    <property type="entry name" value="UDP- GLUCOSE PYROPHOSPHORYLASE"/>
    <property type="match status" value="1"/>
</dbReference>
<evidence type="ECO:0000256" key="3">
    <source>
        <dbReference type="ARBA" id="ARBA00012457"/>
    </source>
</evidence>
<proteinExistence type="inferred from homology"/>
<organism evidence="7 8">
    <name type="scientific">Heterorhabditis bacteriophora</name>
    <name type="common">Entomopathogenic nematode worm</name>
    <dbReference type="NCBI Taxonomy" id="37862"/>
    <lineage>
        <taxon>Eukaryota</taxon>
        <taxon>Metazoa</taxon>
        <taxon>Ecdysozoa</taxon>
        <taxon>Nematoda</taxon>
        <taxon>Chromadorea</taxon>
        <taxon>Rhabditida</taxon>
        <taxon>Rhabditina</taxon>
        <taxon>Rhabditomorpha</taxon>
        <taxon>Strongyloidea</taxon>
        <taxon>Heterorhabditidae</taxon>
        <taxon>Heterorhabditis</taxon>
    </lineage>
</organism>
<dbReference type="InterPro" id="IPR029044">
    <property type="entry name" value="Nucleotide-diphossugar_trans"/>
</dbReference>
<keyword evidence="4" id="KW-0808">Transferase</keyword>
<keyword evidence="7" id="KW-1185">Reference proteome</keyword>
<dbReference type="Proteomes" id="UP000095283">
    <property type="component" value="Unplaced"/>
</dbReference>
<sequence>MILKSLETHVGSQKHILQFWDELTTDEKEKLSHQIKSIDFEWSRRCFDNSSKVSPTNSENFHPVPSLEAISRNEVAAVVLAGGQASRLGSVAPKGTIPLGLNVSPVDSLIGIQAAKLALLEKLAAKMYPGTEGKIQWLVMTSKSTEAQTRLHLDKVIAATDLSPEQVLVFSQAEIPAFDMDGNLLLENKYTIVTSPIAILINDNVENRRHNDVYRRNLDGNGGLFSAIASHLAKLKVLGVKYFHIYCIDNILCKVADPHFLGFVFEKGADVATKTVMKQPGELVGSVCLDNGKPRVTEYSELGSELATRMRDDGRLMFCAGSIANHLYTMEFLERFFYFTPFTYFFADIYKFYVIYRFCTPSYYLPFHRALKKISYVNSNGETLKPDVPNGIKLEQFVFDVFHFSKNFYIWEVEREDEFSPLKNAESIGKDCLSTCKRDLAFLNRKWLIAAGAKVEKDPVYLKTLSSYNGEGLDHFKDQVVSDTVVA</sequence>
<dbReference type="Pfam" id="PF01704">
    <property type="entry name" value="UDPGP"/>
    <property type="match status" value="1"/>
</dbReference>
<dbReference type="PANTHER" id="PTHR11952:SF2">
    <property type="entry name" value="LD24639P"/>
    <property type="match status" value="1"/>
</dbReference>
<comment type="similarity">
    <text evidence="2">Belongs to the UDPGP type 1 family.</text>
</comment>
<keyword evidence="5" id="KW-0548">Nucleotidyltransferase</keyword>
<evidence type="ECO:0000256" key="5">
    <source>
        <dbReference type="ARBA" id="ARBA00022695"/>
    </source>
</evidence>
<evidence type="ECO:0000256" key="4">
    <source>
        <dbReference type="ARBA" id="ARBA00022679"/>
    </source>
</evidence>
<dbReference type="EC" id="2.7.7.23" evidence="3"/>
<evidence type="ECO:0000313" key="8">
    <source>
        <dbReference type="WBParaSite" id="Hba_17091"/>
    </source>
</evidence>
<evidence type="ECO:0000256" key="6">
    <source>
        <dbReference type="ARBA" id="ARBA00048493"/>
    </source>
</evidence>
<dbReference type="WBParaSite" id="Hba_17091">
    <property type="protein sequence ID" value="Hba_17091"/>
    <property type="gene ID" value="Hba_17091"/>
</dbReference>
<protein>
    <recommendedName>
        <fullName evidence="3">UDP-N-acetylglucosamine diphosphorylase</fullName>
        <ecNumber evidence="3">2.7.7.23</ecNumber>
    </recommendedName>
</protein>
<dbReference type="GO" id="GO:0003977">
    <property type="term" value="F:UDP-N-acetylglucosamine diphosphorylase activity"/>
    <property type="evidence" value="ECO:0007669"/>
    <property type="project" value="UniProtKB-EC"/>
</dbReference>
<evidence type="ECO:0000256" key="1">
    <source>
        <dbReference type="ARBA" id="ARBA00005208"/>
    </source>
</evidence>
<comment type="catalytic activity">
    <reaction evidence="6">
        <text>N-acetyl-alpha-D-glucosamine 1-phosphate + UTP + H(+) = UDP-N-acetyl-alpha-D-glucosamine + diphosphate</text>
        <dbReference type="Rhea" id="RHEA:13509"/>
        <dbReference type="ChEBI" id="CHEBI:15378"/>
        <dbReference type="ChEBI" id="CHEBI:33019"/>
        <dbReference type="ChEBI" id="CHEBI:46398"/>
        <dbReference type="ChEBI" id="CHEBI:57705"/>
        <dbReference type="ChEBI" id="CHEBI:57776"/>
        <dbReference type="EC" id="2.7.7.23"/>
    </reaction>
</comment>